<dbReference type="InterPro" id="IPR003680">
    <property type="entry name" value="Flavodoxin_fold"/>
</dbReference>
<dbReference type="OrthoDB" id="9787136at2"/>
<dbReference type="Pfam" id="PF02525">
    <property type="entry name" value="Flavodoxin_2"/>
    <property type="match status" value="1"/>
</dbReference>
<evidence type="ECO:0000256" key="6">
    <source>
        <dbReference type="HAMAP-Rule" id="MF_01216"/>
    </source>
</evidence>
<comment type="function">
    <text evidence="6">Quinone reductase that provides resistance to thiol-specific stress caused by electrophilic quinones.</text>
</comment>
<dbReference type="GO" id="GO:0016655">
    <property type="term" value="F:oxidoreductase activity, acting on NAD(P)H, quinone or similar compound as acceptor"/>
    <property type="evidence" value="ECO:0007669"/>
    <property type="project" value="InterPro"/>
</dbReference>
<dbReference type="PANTHER" id="PTHR43741:SF4">
    <property type="entry name" value="FMN-DEPENDENT NADH:QUINONE OXIDOREDUCTASE"/>
    <property type="match status" value="1"/>
</dbReference>
<keyword evidence="3 6" id="KW-0560">Oxidoreductase</keyword>
<proteinExistence type="inferred from homology"/>
<dbReference type="SUPFAM" id="SSF52218">
    <property type="entry name" value="Flavoproteins"/>
    <property type="match status" value="1"/>
</dbReference>
<reference evidence="8 9" key="1">
    <citation type="submission" date="2016-03" db="EMBL/GenBank/DDBJ databases">
        <title>Complete genome sequence of a novel chlorpyrifos degrading bacterium, Cupriavidus nantongensis sp. X1.</title>
        <authorList>
            <person name="Fang L."/>
        </authorList>
    </citation>
    <scope>NUCLEOTIDE SEQUENCE [LARGE SCALE GENOMIC DNA]</scope>
    <source>
        <strain evidence="8 9">X1</strain>
    </source>
</reference>
<evidence type="ECO:0000256" key="4">
    <source>
        <dbReference type="ARBA" id="ARBA00023027"/>
    </source>
</evidence>
<comment type="subunit">
    <text evidence="6">Homodimer.</text>
</comment>
<dbReference type="STRING" id="1796606.A2G96_24785"/>
<sequence>MTTLLHLSASSRGDASNSRQAAARLLGQIGGTGSLRVIERDLARQPLPHPDRATVEASLMPPAQRGPAEHAALALSETLIAELESADAVLISTPMHNFTVPSALKAWIDLVVRPNRTFRNTPAGKVGMLADRPVLAVVSCGGPFRDSPGSQQDFLTPYLKYVFAAIGITQVEVMRMERMNWGPDFAQMALDSVRVPAGWPRETASA</sequence>
<dbReference type="RefSeq" id="WP_062802847.1">
    <property type="nucleotide sequence ID" value="NZ_CP014845.1"/>
</dbReference>
<dbReference type="Gene3D" id="3.40.50.360">
    <property type="match status" value="1"/>
</dbReference>
<dbReference type="HAMAP" id="MF_01216">
    <property type="entry name" value="Azoreductase_type1"/>
    <property type="match status" value="1"/>
</dbReference>
<keyword evidence="1 6" id="KW-0285">Flavoprotein</keyword>
<dbReference type="AlphaFoldDB" id="A0A142JSG8"/>
<evidence type="ECO:0000256" key="2">
    <source>
        <dbReference type="ARBA" id="ARBA00022643"/>
    </source>
</evidence>
<dbReference type="KEGG" id="cnan:A2G96_24785"/>
<protein>
    <recommendedName>
        <fullName evidence="6">FMN dependent NADH:quinone oxidoreductase</fullName>
        <ecNumber evidence="6">1.6.5.-</ecNumber>
    </recommendedName>
    <alternativeName>
        <fullName evidence="6">Azo-dye reductase</fullName>
    </alternativeName>
    <alternativeName>
        <fullName evidence="6">FMN-dependent NADH-azo compound oxidoreductase</fullName>
    </alternativeName>
    <alternativeName>
        <fullName evidence="6">FMN-dependent NADH-azoreductase</fullName>
        <ecNumber evidence="6">1.7.1.17</ecNumber>
    </alternativeName>
</protein>
<comment type="function">
    <text evidence="6">Also exhibits azoreductase activity. Catalyzes the reductive cleavage of the azo bond in aromatic azo compounds to the corresponding amines.</text>
</comment>
<evidence type="ECO:0000256" key="1">
    <source>
        <dbReference type="ARBA" id="ARBA00022630"/>
    </source>
</evidence>
<dbReference type="InterPro" id="IPR029039">
    <property type="entry name" value="Flavoprotein-like_sf"/>
</dbReference>
<dbReference type="GO" id="GO:0010181">
    <property type="term" value="F:FMN binding"/>
    <property type="evidence" value="ECO:0007669"/>
    <property type="project" value="UniProtKB-UniRule"/>
</dbReference>
<comment type="cofactor">
    <cofactor evidence="6">
        <name>FMN</name>
        <dbReference type="ChEBI" id="CHEBI:58210"/>
    </cofactor>
    <text evidence="6">Binds 1 FMN per subunit.</text>
</comment>
<name>A0A142JSG8_9BURK</name>
<evidence type="ECO:0000256" key="5">
    <source>
        <dbReference type="ARBA" id="ARBA00048542"/>
    </source>
</evidence>
<organism evidence="8 9">
    <name type="scientific">Cupriavidus nantongensis</name>
    <dbReference type="NCBI Taxonomy" id="1796606"/>
    <lineage>
        <taxon>Bacteria</taxon>
        <taxon>Pseudomonadati</taxon>
        <taxon>Pseudomonadota</taxon>
        <taxon>Betaproteobacteria</taxon>
        <taxon>Burkholderiales</taxon>
        <taxon>Burkholderiaceae</taxon>
        <taxon>Cupriavidus</taxon>
    </lineage>
</organism>
<comment type="catalytic activity">
    <reaction evidence="6">
        <text>2 a quinone + NADH + H(+) = 2 a 1,4-benzosemiquinone + NAD(+)</text>
        <dbReference type="Rhea" id="RHEA:65952"/>
        <dbReference type="ChEBI" id="CHEBI:15378"/>
        <dbReference type="ChEBI" id="CHEBI:57540"/>
        <dbReference type="ChEBI" id="CHEBI:57945"/>
        <dbReference type="ChEBI" id="CHEBI:132124"/>
        <dbReference type="ChEBI" id="CHEBI:134225"/>
    </reaction>
</comment>
<feature type="domain" description="Flavodoxin-like fold" evidence="7">
    <location>
        <begin position="3"/>
        <end position="191"/>
    </location>
</feature>
<dbReference type="Proteomes" id="UP000075238">
    <property type="component" value="Chromosome 2"/>
</dbReference>
<dbReference type="InterPro" id="IPR050104">
    <property type="entry name" value="FMN-dep_NADH:Q_OxRdtase_AzoR1"/>
</dbReference>
<evidence type="ECO:0000313" key="9">
    <source>
        <dbReference type="Proteomes" id="UP000075238"/>
    </source>
</evidence>
<dbReference type="EC" id="1.6.5.-" evidence="6"/>
<keyword evidence="2 6" id="KW-0288">FMN</keyword>
<comment type="catalytic activity">
    <reaction evidence="5">
        <text>N,N-dimethyl-1,4-phenylenediamine + anthranilate + 2 NAD(+) = 2-(4-dimethylaminophenyl)diazenylbenzoate + 2 NADH + 2 H(+)</text>
        <dbReference type="Rhea" id="RHEA:55872"/>
        <dbReference type="ChEBI" id="CHEBI:15378"/>
        <dbReference type="ChEBI" id="CHEBI:15783"/>
        <dbReference type="ChEBI" id="CHEBI:16567"/>
        <dbReference type="ChEBI" id="CHEBI:57540"/>
        <dbReference type="ChEBI" id="CHEBI:57945"/>
        <dbReference type="ChEBI" id="CHEBI:71579"/>
        <dbReference type="EC" id="1.7.1.17"/>
    </reaction>
    <physiologicalReaction direction="right-to-left" evidence="5">
        <dbReference type="Rhea" id="RHEA:55874"/>
    </physiologicalReaction>
</comment>
<accession>A0A142JSG8</accession>
<evidence type="ECO:0000313" key="8">
    <source>
        <dbReference type="EMBL" id="AMR81030.1"/>
    </source>
</evidence>
<comment type="caution">
    <text evidence="6">Lacks conserved residue(s) required for the propagation of feature annotation.</text>
</comment>
<feature type="binding site" evidence="6">
    <location>
        <position position="10"/>
    </location>
    <ligand>
        <name>FMN</name>
        <dbReference type="ChEBI" id="CHEBI:58210"/>
    </ligand>
</feature>
<dbReference type="GO" id="GO:0009055">
    <property type="term" value="F:electron transfer activity"/>
    <property type="evidence" value="ECO:0007669"/>
    <property type="project" value="UniProtKB-UniRule"/>
</dbReference>
<dbReference type="GO" id="GO:0016652">
    <property type="term" value="F:oxidoreductase activity, acting on NAD(P)H as acceptor"/>
    <property type="evidence" value="ECO:0007669"/>
    <property type="project" value="UniProtKB-UniRule"/>
</dbReference>
<gene>
    <name evidence="6" type="primary">azoR</name>
    <name evidence="8" type="ORF">A2G96_24785</name>
</gene>
<evidence type="ECO:0000259" key="7">
    <source>
        <dbReference type="Pfam" id="PF02525"/>
    </source>
</evidence>
<dbReference type="InterPro" id="IPR023048">
    <property type="entry name" value="NADH:quinone_OxRdtase_FMN_depd"/>
</dbReference>
<evidence type="ECO:0000256" key="3">
    <source>
        <dbReference type="ARBA" id="ARBA00023002"/>
    </source>
</evidence>
<dbReference type="PANTHER" id="PTHR43741">
    <property type="entry name" value="FMN-DEPENDENT NADH-AZOREDUCTASE 1"/>
    <property type="match status" value="1"/>
</dbReference>
<feature type="binding site" evidence="6">
    <location>
        <begin position="16"/>
        <end position="18"/>
    </location>
    <ligand>
        <name>FMN</name>
        <dbReference type="ChEBI" id="CHEBI:58210"/>
    </ligand>
</feature>
<feature type="binding site" evidence="6">
    <location>
        <begin position="139"/>
        <end position="142"/>
    </location>
    <ligand>
        <name>FMN</name>
        <dbReference type="ChEBI" id="CHEBI:58210"/>
    </ligand>
</feature>
<dbReference type="EMBL" id="CP014845">
    <property type="protein sequence ID" value="AMR81030.1"/>
    <property type="molecule type" value="Genomic_DNA"/>
</dbReference>
<comment type="similarity">
    <text evidence="6">Belongs to the azoreductase type 1 family.</text>
</comment>
<dbReference type="EC" id="1.7.1.17" evidence="6"/>
<keyword evidence="4 6" id="KW-0520">NAD</keyword>
<keyword evidence="9" id="KW-1185">Reference proteome</keyword>